<protein>
    <submittedName>
        <fullName evidence="1">Uncharacterized protein</fullName>
    </submittedName>
</protein>
<evidence type="ECO:0000313" key="1">
    <source>
        <dbReference type="EMBL" id="CAI9608232.1"/>
    </source>
</evidence>
<accession>A0ABN9GFL8</accession>
<proteinExistence type="predicted"/>
<organism evidence="1 2">
    <name type="scientific">Staurois parvus</name>
    <dbReference type="NCBI Taxonomy" id="386267"/>
    <lineage>
        <taxon>Eukaryota</taxon>
        <taxon>Metazoa</taxon>
        <taxon>Chordata</taxon>
        <taxon>Craniata</taxon>
        <taxon>Vertebrata</taxon>
        <taxon>Euteleostomi</taxon>
        <taxon>Amphibia</taxon>
        <taxon>Batrachia</taxon>
        <taxon>Anura</taxon>
        <taxon>Neobatrachia</taxon>
        <taxon>Ranoidea</taxon>
        <taxon>Ranidae</taxon>
        <taxon>Staurois</taxon>
    </lineage>
</organism>
<sequence length="32" mass="3541">MYVSSAVSVSPDMWPWMTEAKPAASYPRIAPN</sequence>
<gene>
    <name evidence="1" type="ORF">SPARVUS_LOCUS14067089</name>
</gene>
<name>A0ABN9GFL8_9NEOB</name>
<keyword evidence="2" id="KW-1185">Reference proteome</keyword>
<evidence type="ECO:0000313" key="2">
    <source>
        <dbReference type="Proteomes" id="UP001162483"/>
    </source>
</evidence>
<dbReference type="Proteomes" id="UP001162483">
    <property type="component" value="Unassembled WGS sequence"/>
</dbReference>
<comment type="caution">
    <text evidence="1">The sequence shown here is derived from an EMBL/GenBank/DDBJ whole genome shotgun (WGS) entry which is preliminary data.</text>
</comment>
<reference evidence="1" key="1">
    <citation type="submission" date="2023-05" db="EMBL/GenBank/DDBJ databases">
        <authorList>
            <person name="Stuckert A."/>
        </authorList>
    </citation>
    <scope>NUCLEOTIDE SEQUENCE</scope>
</reference>
<dbReference type="EMBL" id="CATNWA010018575">
    <property type="protein sequence ID" value="CAI9608232.1"/>
    <property type="molecule type" value="Genomic_DNA"/>
</dbReference>